<dbReference type="InParanoid" id="A0A251U5K5"/>
<dbReference type="Pfam" id="PF00931">
    <property type="entry name" value="NB-ARC"/>
    <property type="match status" value="1"/>
</dbReference>
<dbReference type="OMA" id="FRTGICP"/>
<dbReference type="GO" id="GO:0043531">
    <property type="term" value="F:ADP binding"/>
    <property type="evidence" value="ECO:0007669"/>
    <property type="project" value="InterPro"/>
</dbReference>
<dbReference type="Gene3D" id="3.40.50.300">
    <property type="entry name" value="P-loop containing nucleotide triphosphate hydrolases"/>
    <property type="match status" value="1"/>
</dbReference>
<dbReference type="PANTHER" id="PTHR23155:SF1152">
    <property type="entry name" value="AAA+ ATPASE DOMAIN-CONTAINING PROTEIN"/>
    <property type="match status" value="1"/>
</dbReference>
<evidence type="ECO:0000256" key="8">
    <source>
        <dbReference type="ARBA" id="ARBA00022741"/>
    </source>
</evidence>
<dbReference type="Pfam" id="PF23559">
    <property type="entry name" value="WHD_DRP"/>
    <property type="match status" value="1"/>
</dbReference>
<dbReference type="InterPro" id="IPR002182">
    <property type="entry name" value="NB-ARC"/>
</dbReference>
<evidence type="ECO:0000256" key="2">
    <source>
        <dbReference type="ARBA" id="ARBA00004496"/>
    </source>
</evidence>
<keyword evidence="7" id="KW-0677">Repeat</keyword>
<feature type="domain" description="Disease resistance R13L4/SHOC-2-like LRR" evidence="13">
    <location>
        <begin position="477"/>
        <end position="764"/>
    </location>
</feature>
<dbReference type="InterPro" id="IPR032675">
    <property type="entry name" value="LRR_dom_sf"/>
</dbReference>
<evidence type="ECO:0000256" key="9">
    <source>
        <dbReference type="ARBA" id="ARBA00022821"/>
    </source>
</evidence>
<accession>A0A251U5K5</accession>
<feature type="domain" description="NB-ARC" evidence="11">
    <location>
        <begin position="114"/>
        <end position="282"/>
    </location>
</feature>
<protein>
    <submittedName>
        <fullName evidence="14">Putative NB-ARC</fullName>
    </submittedName>
</protein>
<evidence type="ECO:0000313" key="15">
    <source>
        <dbReference type="Proteomes" id="UP000215914"/>
    </source>
</evidence>
<dbReference type="AlphaFoldDB" id="A0A251U5K5"/>
<dbReference type="Pfam" id="PF23598">
    <property type="entry name" value="LRR_14"/>
    <property type="match status" value="1"/>
</dbReference>
<dbReference type="Proteomes" id="UP000215914">
    <property type="component" value="Chromosome 8"/>
</dbReference>
<organism evidence="14 15">
    <name type="scientific">Helianthus annuus</name>
    <name type="common">Common sunflower</name>
    <dbReference type="NCBI Taxonomy" id="4232"/>
    <lineage>
        <taxon>Eukaryota</taxon>
        <taxon>Viridiplantae</taxon>
        <taxon>Streptophyta</taxon>
        <taxon>Embryophyta</taxon>
        <taxon>Tracheophyta</taxon>
        <taxon>Spermatophyta</taxon>
        <taxon>Magnoliopsida</taxon>
        <taxon>eudicotyledons</taxon>
        <taxon>Gunneridae</taxon>
        <taxon>Pentapetalae</taxon>
        <taxon>asterids</taxon>
        <taxon>campanulids</taxon>
        <taxon>Asterales</taxon>
        <taxon>Asteraceae</taxon>
        <taxon>Asteroideae</taxon>
        <taxon>Heliantheae alliance</taxon>
        <taxon>Heliantheae</taxon>
        <taxon>Helianthus</taxon>
    </lineage>
</organism>
<dbReference type="Gene3D" id="1.10.10.10">
    <property type="entry name" value="Winged helix-like DNA-binding domain superfamily/Winged helix DNA-binding domain"/>
    <property type="match status" value="1"/>
</dbReference>
<dbReference type="PRINTS" id="PR00364">
    <property type="entry name" value="DISEASERSIST"/>
</dbReference>
<keyword evidence="6" id="KW-0381">Hypersensitive response</keyword>
<dbReference type="InterPro" id="IPR044974">
    <property type="entry name" value="Disease_R_plants"/>
</dbReference>
<evidence type="ECO:0000256" key="10">
    <source>
        <dbReference type="ARBA" id="ARBA00022840"/>
    </source>
</evidence>
<dbReference type="GO" id="GO:0005524">
    <property type="term" value="F:ATP binding"/>
    <property type="evidence" value="ECO:0007669"/>
    <property type="project" value="UniProtKB-KW"/>
</dbReference>
<reference evidence="15" key="1">
    <citation type="journal article" date="2017" name="Nature">
        <title>The sunflower genome provides insights into oil metabolism, flowering and Asterid evolution.</title>
        <authorList>
            <person name="Badouin H."/>
            <person name="Gouzy J."/>
            <person name="Grassa C.J."/>
            <person name="Murat F."/>
            <person name="Staton S.E."/>
            <person name="Cottret L."/>
            <person name="Lelandais-Briere C."/>
            <person name="Owens G.L."/>
            <person name="Carrere S."/>
            <person name="Mayjonade B."/>
            <person name="Legrand L."/>
            <person name="Gill N."/>
            <person name="Kane N.C."/>
            <person name="Bowers J.E."/>
            <person name="Hubner S."/>
            <person name="Bellec A."/>
            <person name="Berard A."/>
            <person name="Berges H."/>
            <person name="Blanchet N."/>
            <person name="Boniface M.C."/>
            <person name="Brunel D."/>
            <person name="Catrice O."/>
            <person name="Chaidir N."/>
            <person name="Claudel C."/>
            <person name="Donnadieu C."/>
            <person name="Faraut T."/>
            <person name="Fievet G."/>
            <person name="Helmstetter N."/>
            <person name="King M."/>
            <person name="Knapp S.J."/>
            <person name="Lai Z."/>
            <person name="Le Paslier M.C."/>
            <person name="Lippi Y."/>
            <person name="Lorenzon L."/>
            <person name="Mandel J.R."/>
            <person name="Marage G."/>
            <person name="Marchand G."/>
            <person name="Marquand E."/>
            <person name="Bret-Mestries E."/>
            <person name="Morien E."/>
            <person name="Nambeesan S."/>
            <person name="Nguyen T."/>
            <person name="Pegot-Espagnet P."/>
            <person name="Pouilly N."/>
            <person name="Raftis F."/>
            <person name="Sallet E."/>
            <person name="Schiex T."/>
            <person name="Thomas J."/>
            <person name="Vandecasteele C."/>
            <person name="Vares D."/>
            <person name="Vear F."/>
            <person name="Vautrin S."/>
            <person name="Crespi M."/>
            <person name="Mangin B."/>
            <person name="Burke J.M."/>
            <person name="Salse J."/>
            <person name="Munos S."/>
            <person name="Vincourt P."/>
            <person name="Rieseberg L.H."/>
            <person name="Langlade N.B."/>
        </authorList>
    </citation>
    <scope>NUCLEOTIDE SEQUENCE [LARGE SCALE GENOMIC DNA]</scope>
    <source>
        <strain evidence="15">cv. SF193</strain>
    </source>
</reference>
<evidence type="ECO:0000256" key="1">
    <source>
        <dbReference type="ARBA" id="ARBA00002074"/>
    </source>
</evidence>
<dbReference type="InterPro" id="IPR042197">
    <property type="entry name" value="Apaf_helical"/>
</dbReference>
<evidence type="ECO:0000259" key="12">
    <source>
        <dbReference type="Pfam" id="PF23559"/>
    </source>
</evidence>
<proteinExistence type="inferred from homology"/>
<feature type="domain" description="Disease resistance protein winged helix" evidence="12">
    <location>
        <begin position="366"/>
        <end position="435"/>
    </location>
</feature>
<dbReference type="EMBL" id="CM007897">
    <property type="protein sequence ID" value="OTG18615.1"/>
    <property type="molecule type" value="Genomic_DNA"/>
</dbReference>
<dbReference type="Gene3D" id="1.10.8.430">
    <property type="entry name" value="Helical domain of apoptotic protease-activating factors"/>
    <property type="match status" value="1"/>
</dbReference>
<comment type="similarity">
    <text evidence="3">Belongs to the disease resistance NB-LRR family.</text>
</comment>
<evidence type="ECO:0000256" key="5">
    <source>
        <dbReference type="ARBA" id="ARBA00022614"/>
    </source>
</evidence>
<name>A0A251U5K5_HELAN</name>
<dbReference type="SUPFAM" id="SSF52058">
    <property type="entry name" value="L domain-like"/>
    <property type="match status" value="1"/>
</dbReference>
<evidence type="ECO:0000256" key="3">
    <source>
        <dbReference type="ARBA" id="ARBA00008894"/>
    </source>
</evidence>
<dbReference type="FunFam" id="3.40.50.300:FF:001091">
    <property type="entry name" value="Probable disease resistance protein At1g61300"/>
    <property type="match status" value="1"/>
</dbReference>
<dbReference type="SUPFAM" id="SSF52540">
    <property type="entry name" value="P-loop containing nucleoside triphosphate hydrolases"/>
    <property type="match status" value="1"/>
</dbReference>
<dbReference type="GO" id="GO:0051607">
    <property type="term" value="P:defense response to virus"/>
    <property type="evidence" value="ECO:0007669"/>
    <property type="project" value="UniProtKB-ARBA"/>
</dbReference>
<evidence type="ECO:0000259" key="13">
    <source>
        <dbReference type="Pfam" id="PF23598"/>
    </source>
</evidence>
<sequence>MADDLKLHIKQLFSLCLSAKRAESRTEILDIVRRIAKSYAGLMTYLRNMMLGYENKEVQDLLTNLESMVYSKQVFFHDELKMNTILVNCEQLYDIRYSSNVEEEAIAGFDAEAETLLDQLTGTSTKKLQIISIAGMAGLGKTTLARKLFRDPLIEYMFDIRAWTCVSQVYLKKDLLLGILSSFTNNLTDEIYKMNEEQLGEKLYRRLKDRKYLVVLDDIWDCKAWNDIRMYFPDDKTGSRVLFTSRDIDISLHVQAARSAHVLRLRTQDESWDIFMKKVFRTGICPSDLEEQGKVITQKCEGLPLAIVIAAGLLKNNWSIEWWTQIATSLSSFMVSDPSQYMDSLAFSYNHLPPHLRPCFLYLAAFPEDYEIPVSKLIRLWIAQGFIHQTGSRILEDVAEDILMDLIKRSLVMTPTIRANGQVKTCRIHDILRDFCLRKAKEESFLPNIYTYDKISSMLSYPSELGKLLLEGRSIHIETYKALKILDVVSIPISSFPCEAVQLINLRYLAIQAREGSPLASISNLVYLQTLVILSRKNVMIPKSIWNMVNLRHLYIKSRENLIEQPCFAQLNEKDGCPRVLASLQTLSHVSPRSFTNISLRTPNLRKLGFCGPLISRLGDLEFPSIVSLQHLQKLKLLNTIVFPEATRSCNPLMFPEKLKKVTLSNTGMDWEEMWTFAWLPNLEVLKLKFHACIGERWETGDAEFRRLKFLKLQDLDIREWVSSSDNFPRLQRLIVHRCLKLDSIPSDLGKILTLDVIEVGGCSSSAHESALKIQREQESVGNSFLKGTLLMSWFVHIHLISAPSLMRSQKNRRRLCSSVILMFIGKGVAFKGPGGASDPPNFSLSSVMYGFSFSTMFES</sequence>
<evidence type="ECO:0000313" key="14">
    <source>
        <dbReference type="EMBL" id="OTG18615.1"/>
    </source>
</evidence>
<dbReference type="GO" id="GO:0009626">
    <property type="term" value="P:plant-type hypersensitive response"/>
    <property type="evidence" value="ECO:0007669"/>
    <property type="project" value="UniProtKB-KW"/>
</dbReference>
<keyword evidence="9" id="KW-0611">Plant defense</keyword>
<evidence type="ECO:0000259" key="11">
    <source>
        <dbReference type="Pfam" id="PF00931"/>
    </source>
</evidence>
<dbReference type="InterPro" id="IPR055414">
    <property type="entry name" value="LRR_R13L4/SHOC2-like"/>
</dbReference>
<dbReference type="FunCoup" id="A0A251U5K5">
    <property type="interactions" value="571"/>
</dbReference>
<keyword evidence="15" id="KW-1185">Reference proteome</keyword>
<keyword evidence="5" id="KW-0433">Leucine-rich repeat</keyword>
<keyword evidence="4" id="KW-0963">Cytoplasm</keyword>
<dbReference type="FunFam" id="1.10.10.10:FF:000322">
    <property type="entry name" value="Probable disease resistance protein At1g63360"/>
    <property type="match status" value="1"/>
</dbReference>
<comment type="subcellular location">
    <subcellularLocation>
        <location evidence="2">Cytoplasm</location>
    </subcellularLocation>
</comment>
<dbReference type="InterPro" id="IPR027417">
    <property type="entry name" value="P-loop_NTPase"/>
</dbReference>
<dbReference type="Gene3D" id="3.80.10.10">
    <property type="entry name" value="Ribonuclease Inhibitor"/>
    <property type="match status" value="1"/>
</dbReference>
<evidence type="ECO:0000256" key="4">
    <source>
        <dbReference type="ARBA" id="ARBA00022490"/>
    </source>
</evidence>
<gene>
    <name evidence="14" type="ORF">HannXRQ_Chr08g0224991</name>
</gene>
<dbReference type="PANTHER" id="PTHR23155">
    <property type="entry name" value="DISEASE RESISTANCE PROTEIN RP"/>
    <property type="match status" value="1"/>
</dbReference>
<dbReference type="InterPro" id="IPR036388">
    <property type="entry name" value="WH-like_DNA-bd_sf"/>
</dbReference>
<keyword evidence="10" id="KW-0067">ATP-binding</keyword>
<evidence type="ECO:0000256" key="6">
    <source>
        <dbReference type="ARBA" id="ARBA00022667"/>
    </source>
</evidence>
<comment type="function">
    <text evidence="1">Confers resistance to late blight (Phytophthora infestans) races carrying the avirulence gene Avr1. Resistance proteins guard the plant against pathogens that contain an appropriate avirulence protein via an indirect interaction with this avirulence protein. That triggers a defense system including the hypersensitive response, which restricts the pathogen growth.</text>
</comment>
<keyword evidence="8" id="KW-0547">Nucleotide-binding</keyword>
<dbReference type="InterPro" id="IPR058922">
    <property type="entry name" value="WHD_DRP"/>
</dbReference>
<evidence type="ECO:0000256" key="7">
    <source>
        <dbReference type="ARBA" id="ARBA00022737"/>
    </source>
</evidence>